<accession>V5B0B4</accession>
<evidence type="ECO:0000256" key="2">
    <source>
        <dbReference type="SAM" id="SignalP"/>
    </source>
</evidence>
<feature type="signal peptide" evidence="2">
    <location>
        <begin position="1"/>
        <end position="31"/>
    </location>
</feature>
<sequence>MRCNHTTDQVGRHALHLVVLVIGAHLPSSQSTAWCCKRLTSGATCVENHMCGINGHPHSLIHLRSLHSPAHKGGAMGKRNPPHSARTRAHAIATSSTSHRSKEPCAQHKHGGNERDASNSTARPFTSPFPDGLAFHTHSEARRTPSAPSICTQQAGVQSSSCHRNGEHKQSSSRTIGASSRKE</sequence>
<name>V5B0B4_TRYCR</name>
<evidence type="ECO:0000313" key="4">
    <source>
        <dbReference type="Proteomes" id="UP000017861"/>
    </source>
</evidence>
<evidence type="ECO:0000256" key="1">
    <source>
        <dbReference type="SAM" id="MobiDB-lite"/>
    </source>
</evidence>
<dbReference type="VEuPathDB" id="TriTrypDB:TCDM_11457"/>
<reference evidence="3 4" key="1">
    <citation type="journal article" date="2014" name="Genome Announc.">
        <title>Trypanosoma cruzi Clone Dm28c Draft Genome Sequence.</title>
        <authorList>
            <person name="Grisard E.C."/>
            <person name="Teixeira S.M."/>
            <person name="de Almeida L.G."/>
            <person name="Stoco P.H."/>
            <person name="Gerber A.L."/>
            <person name="Talavera-Lopez C."/>
            <person name="Lima O.C."/>
            <person name="Andersson B."/>
            <person name="de Vasconcelos A.T."/>
        </authorList>
    </citation>
    <scope>NUCLEOTIDE SEQUENCE [LARGE SCALE GENOMIC DNA]</scope>
    <source>
        <strain evidence="3 4">Dm28c</strain>
    </source>
</reference>
<feature type="compositionally biased region" description="Basic and acidic residues" evidence="1">
    <location>
        <begin position="100"/>
        <end position="117"/>
    </location>
</feature>
<evidence type="ECO:0008006" key="5">
    <source>
        <dbReference type="Google" id="ProtNLM"/>
    </source>
</evidence>
<feature type="compositionally biased region" description="Polar residues" evidence="1">
    <location>
        <begin position="172"/>
        <end position="183"/>
    </location>
</feature>
<keyword evidence="2" id="KW-0732">Signal</keyword>
<dbReference type="EMBL" id="AYLP01000360">
    <property type="protein sequence ID" value="ESS60974.1"/>
    <property type="molecule type" value="Genomic_DNA"/>
</dbReference>
<evidence type="ECO:0000313" key="3">
    <source>
        <dbReference type="EMBL" id="ESS60974.1"/>
    </source>
</evidence>
<comment type="caution">
    <text evidence="3">The sequence shown here is derived from an EMBL/GenBank/DDBJ whole genome shotgun (WGS) entry which is preliminary data.</text>
</comment>
<proteinExistence type="predicted"/>
<feature type="compositionally biased region" description="Polar residues" evidence="1">
    <location>
        <begin position="146"/>
        <end position="163"/>
    </location>
</feature>
<gene>
    <name evidence="3" type="ORF">TCDM_11457</name>
</gene>
<feature type="region of interest" description="Disordered" evidence="1">
    <location>
        <begin position="70"/>
        <end position="183"/>
    </location>
</feature>
<dbReference type="AlphaFoldDB" id="V5B0B4"/>
<organism evidence="3 4">
    <name type="scientific">Trypanosoma cruzi Dm28c</name>
    <dbReference type="NCBI Taxonomy" id="1416333"/>
    <lineage>
        <taxon>Eukaryota</taxon>
        <taxon>Discoba</taxon>
        <taxon>Euglenozoa</taxon>
        <taxon>Kinetoplastea</taxon>
        <taxon>Metakinetoplastina</taxon>
        <taxon>Trypanosomatida</taxon>
        <taxon>Trypanosomatidae</taxon>
        <taxon>Trypanosoma</taxon>
        <taxon>Schizotrypanum</taxon>
    </lineage>
</organism>
<protein>
    <recommendedName>
        <fullName evidence="5">Secreted protein</fullName>
    </recommendedName>
</protein>
<feature type="chain" id="PRO_5004730521" description="Secreted protein" evidence="2">
    <location>
        <begin position="32"/>
        <end position="183"/>
    </location>
</feature>
<dbReference type="Proteomes" id="UP000017861">
    <property type="component" value="Unassembled WGS sequence"/>
</dbReference>
<dbReference type="OrthoDB" id="10566540at2759"/>